<proteinExistence type="predicted"/>
<name>A0A9P5TL68_GYMJU</name>
<dbReference type="EMBL" id="JADNYJ010000085">
    <property type="protein sequence ID" value="KAF8888388.1"/>
    <property type="molecule type" value="Genomic_DNA"/>
</dbReference>
<feature type="compositionally biased region" description="Basic and acidic residues" evidence="1">
    <location>
        <begin position="204"/>
        <end position="218"/>
    </location>
</feature>
<dbReference type="AlphaFoldDB" id="A0A9P5TL68"/>
<keyword evidence="3" id="KW-1185">Reference proteome</keyword>
<accession>A0A9P5TL68</accession>
<reference evidence="2" key="1">
    <citation type="submission" date="2020-11" db="EMBL/GenBank/DDBJ databases">
        <authorList>
            <consortium name="DOE Joint Genome Institute"/>
            <person name="Ahrendt S."/>
            <person name="Riley R."/>
            <person name="Andreopoulos W."/>
            <person name="LaButti K."/>
            <person name="Pangilinan J."/>
            <person name="Ruiz-duenas F.J."/>
            <person name="Barrasa J.M."/>
            <person name="Sanchez-Garcia M."/>
            <person name="Camarero S."/>
            <person name="Miyauchi S."/>
            <person name="Serrano A."/>
            <person name="Linde D."/>
            <person name="Babiker R."/>
            <person name="Drula E."/>
            <person name="Ayuso-Fernandez I."/>
            <person name="Pacheco R."/>
            <person name="Padilla G."/>
            <person name="Ferreira P."/>
            <person name="Barriuso J."/>
            <person name="Kellner H."/>
            <person name="Castanera R."/>
            <person name="Alfaro M."/>
            <person name="Ramirez L."/>
            <person name="Pisabarro A.G."/>
            <person name="Kuo A."/>
            <person name="Tritt A."/>
            <person name="Lipzen A."/>
            <person name="He G."/>
            <person name="Yan M."/>
            <person name="Ng V."/>
            <person name="Cullen D."/>
            <person name="Martin F."/>
            <person name="Rosso M.-N."/>
            <person name="Henrissat B."/>
            <person name="Hibbett D."/>
            <person name="Martinez A.T."/>
            <person name="Grigoriev I.V."/>
        </authorList>
    </citation>
    <scope>NUCLEOTIDE SEQUENCE</scope>
    <source>
        <strain evidence="2">AH 44721</strain>
    </source>
</reference>
<comment type="caution">
    <text evidence="2">The sequence shown here is derived from an EMBL/GenBank/DDBJ whole genome shotgun (WGS) entry which is preliminary data.</text>
</comment>
<organism evidence="2 3">
    <name type="scientific">Gymnopilus junonius</name>
    <name type="common">Spectacular rustgill mushroom</name>
    <name type="synonym">Gymnopilus spectabilis subsp. junonius</name>
    <dbReference type="NCBI Taxonomy" id="109634"/>
    <lineage>
        <taxon>Eukaryota</taxon>
        <taxon>Fungi</taxon>
        <taxon>Dikarya</taxon>
        <taxon>Basidiomycota</taxon>
        <taxon>Agaricomycotina</taxon>
        <taxon>Agaricomycetes</taxon>
        <taxon>Agaricomycetidae</taxon>
        <taxon>Agaricales</taxon>
        <taxon>Agaricineae</taxon>
        <taxon>Hymenogastraceae</taxon>
        <taxon>Gymnopilus</taxon>
    </lineage>
</organism>
<feature type="region of interest" description="Disordered" evidence="1">
    <location>
        <begin position="204"/>
        <end position="224"/>
    </location>
</feature>
<evidence type="ECO:0000313" key="3">
    <source>
        <dbReference type="Proteomes" id="UP000724874"/>
    </source>
</evidence>
<evidence type="ECO:0000313" key="2">
    <source>
        <dbReference type="EMBL" id="KAF8888388.1"/>
    </source>
</evidence>
<sequence>MASPLRVEVEFAKVALALRAIQIQQRKEGVGSRSVLQFKGKKVGQSEASIIISKVSQSATTPPFERAVCQYSEMEEPKGSLLLSVQQPIDELAEVLKVDALSIAFSFHPVGKWMRCDPINPTRSSAPDRKASMGGRDWLRRLTNCSWVAYKFQDMMSSDPKDTWSTKESKEKMRRETVVVKVDKWCATESSVLEVVTYELSRTDPGAERLGDPRDSKIEPTTSI</sequence>
<gene>
    <name evidence="2" type="ORF">CPB84DRAFT_1749519</name>
</gene>
<dbReference type="Proteomes" id="UP000724874">
    <property type="component" value="Unassembled WGS sequence"/>
</dbReference>
<protein>
    <submittedName>
        <fullName evidence="2">Uncharacterized protein</fullName>
    </submittedName>
</protein>
<evidence type="ECO:0000256" key="1">
    <source>
        <dbReference type="SAM" id="MobiDB-lite"/>
    </source>
</evidence>